<dbReference type="InterPro" id="IPR047952">
    <property type="entry name" value="Transpos_IS4"/>
</dbReference>
<dbReference type="GO" id="GO:0006313">
    <property type="term" value="P:DNA transposition"/>
    <property type="evidence" value="ECO:0007669"/>
    <property type="project" value="InterPro"/>
</dbReference>
<dbReference type="InterPro" id="IPR002559">
    <property type="entry name" value="Transposase_11"/>
</dbReference>
<evidence type="ECO:0000256" key="3">
    <source>
        <dbReference type="ARBA" id="ARBA00023125"/>
    </source>
</evidence>
<keyword evidence="2" id="KW-0815">Transposition</keyword>
<keyword evidence="3" id="KW-0238">DNA-binding</keyword>
<proteinExistence type="inferred from homology"/>
<dbReference type="InterPro" id="IPR012337">
    <property type="entry name" value="RNaseH-like_sf"/>
</dbReference>
<reference evidence="7" key="1">
    <citation type="submission" date="2016-10" db="EMBL/GenBank/DDBJ databases">
        <authorList>
            <person name="Varghese N."/>
            <person name="Submissions S."/>
        </authorList>
    </citation>
    <scope>NUCLEOTIDE SEQUENCE [LARGE SCALE GENOMIC DNA]</scope>
    <source>
        <strain evidence="7">DSM 19181</strain>
    </source>
</reference>
<dbReference type="Proteomes" id="UP000199433">
    <property type="component" value="Unassembled WGS sequence"/>
</dbReference>
<evidence type="ECO:0000256" key="4">
    <source>
        <dbReference type="ARBA" id="ARBA00023172"/>
    </source>
</evidence>
<comment type="similarity">
    <text evidence="1">Belongs to the transposase 11 family.</text>
</comment>
<gene>
    <name evidence="6" type="ORF">SAMN04488098_105411</name>
</gene>
<dbReference type="Pfam" id="PF01609">
    <property type="entry name" value="DDE_Tnp_1"/>
    <property type="match status" value="1"/>
</dbReference>
<evidence type="ECO:0000313" key="6">
    <source>
        <dbReference type="EMBL" id="SDK71376.1"/>
    </source>
</evidence>
<sequence>MVHPEQFEISNASEHDHDNLDVFVNQPLATYVFDKGYIDFESFDQMKWEGYFFVSWIKKNTVIHVVENLDIPKDKNSDVLSDQYVLLGGRGYLTSLMRLVTIRRKGRSDLRIITNDVFKTAEEIGNLYHSRWQIELFFKHMKQHMTIKTYYSKSEVGVKNQLIMAMIVYLLTLLINLELNLKPTIFQILRHLRSVKYESYAYFKALFEPG</sequence>
<dbReference type="STRING" id="426701.SAMN04488098_105411"/>
<evidence type="ECO:0000313" key="7">
    <source>
        <dbReference type="Proteomes" id="UP000199433"/>
    </source>
</evidence>
<keyword evidence="7" id="KW-1185">Reference proteome</keyword>
<dbReference type="AlphaFoldDB" id="A0A1G9E5E0"/>
<accession>A0A1G9E5E0</accession>
<keyword evidence="4" id="KW-0233">DNA recombination</keyword>
<feature type="domain" description="Transposase IS4-like" evidence="5">
    <location>
        <begin position="4"/>
        <end position="171"/>
    </location>
</feature>
<dbReference type="PANTHER" id="PTHR33258">
    <property type="entry name" value="TRANSPOSASE INSL FOR INSERTION SEQUENCE ELEMENT IS186A-RELATED"/>
    <property type="match status" value="1"/>
</dbReference>
<dbReference type="GO" id="GO:0003677">
    <property type="term" value="F:DNA binding"/>
    <property type="evidence" value="ECO:0007669"/>
    <property type="project" value="UniProtKB-KW"/>
</dbReference>
<dbReference type="NCBIfam" id="NF033592">
    <property type="entry name" value="transpos_IS4_1"/>
    <property type="match status" value="1"/>
</dbReference>
<organism evidence="6 7">
    <name type="scientific">Alkalibacterium thalassium</name>
    <dbReference type="NCBI Taxonomy" id="426701"/>
    <lineage>
        <taxon>Bacteria</taxon>
        <taxon>Bacillati</taxon>
        <taxon>Bacillota</taxon>
        <taxon>Bacilli</taxon>
        <taxon>Lactobacillales</taxon>
        <taxon>Carnobacteriaceae</taxon>
        <taxon>Alkalibacterium</taxon>
    </lineage>
</organism>
<evidence type="ECO:0000259" key="5">
    <source>
        <dbReference type="Pfam" id="PF01609"/>
    </source>
</evidence>
<dbReference type="EMBL" id="FNFK01000054">
    <property type="protein sequence ID" value="SDK71376.1"/>
    <property type="molecule type" value="Genomic_DNA"/>
</dbReference>
<dbReference type="GO" id="GO:0004803">
    <property type="term" value="F:transposase activity"/>
    <property type="evidence" value="ECO:0007669"/>
    <property type="project" value="InterPro"/>
</dbReference>
<dbReference type="SUPFAM" id="SSF53098">
    <property type="entry name" value="Ribonuclease H-like"/>
    <property type="match status" value="1"/>
</dbReference>
<name>A0A1G9E5E0_9LACT</name>
<dbReference type="PANTHER" id="PTHR33258:SF1">
    <property type="entry name" value="TRANSPOSASE INSL FOR INSERTION SEQUENCE ELEMENT IS186A-RELATED"/>
    <property type="match status" value="1"/>
</dbReference>
<evidence type="ECO:0000256" key="2">
    <source>
        <dbReference type="ARBA" id="ARBA00022578"/>
    </source>
</evidence>
<evidence type="ECO:0000256" key="1">
    <source>
        <dbReference type="ARBA" id="ARBA00010075"/>
    </source>
</evidence>
<protein>
    <submittedName>
        <fullName evidence="6">Transposase DDE domain-containing protein</fullName>
    </submittedName>
</protein>